<dbReference type="Proteomes" id="UP000184546">
    <property type="component" value="Unassembled WGS sequence"/>
</dbReference>
<feature type="domain" description="Ubiquitin-like" evidence="2">
    <location>
        <begin position="667"/>
        <end position="692"/>
    </location>
</feature>
<name>A0A1L9WFF5_ASPA1</name>
<proteinExistence type="predicted"/>
<feature type="compositionally biased region" description="Polar residues" evidence="1">
    <location>
        <begin position="258"/>
        <end position="268"/>
    </location>
</feature>
<organism evidence="3 4">
    <name type="scientific">Aspergillus aculeatus (strain ATCC 16872 / CBS 172.66 / WB 5094)</name>
    <dbReference type="NCBI Taxonomy" id="690307"/>
    <lineage>
        <taxon>Eukaryota</taxon>
        <taxon>Fungi</taxon>
        <taxon>Dikarya</taxon>
        <taxon>Ascomycota</taxon>
        <taxon>Pezizomycotina</taxon>
        <taxon>Eurotiomycetes</taxon>
        <taxon>Eurotiomycetidae</taxon>
        <taxon>Eurotiales</taxon>
        <taxon>Aspergillaceae</taxon>
        <taxon>Aspergillus</taxon>
        <taxon>Aspergillus subgen. Circumdati</taxon>
    </lineage>
</organism>
<dbReference type="PANTHER" id="PTHR35391:SF7">
    <property type="entry name" value="C2H2-TYPE DOMAIN-CONTAINING PROTEIN"/>
    <property type="match status" value="1"/>
</dbReference>
<gene>
    <name evidence="3" type="ORF">ASPACDRAFT_1892112</name>
</gene>
<dbReference type="PANTHER" id="PTHR35391">
    <property type="entry name" value="C2H2-TYPE DOMAIN-CONTAINING PROTEIN-RELATED"/>
    <property type="match status" value="1"/>
</dbReference>
<sequence>MENEQSYVSITTAARIFLESAQQCIQQPVNLGPREIMLLQDQLGRFSIWASETGVFAPRRASLDHRLRYVPEIQRLVRGLLETLDDHLHHYVLQETEERDLSAIAKDLTLLHRLSNTIRRASRESQNLRAAEHFRIEDEEGTDVGAAWRDTFAAEVIRRKWPKCDEWLRERLATAMLLRRKRVLYRRFRHGRARTEQSVPGQDAEDQGQEPEADHEHVERKKKTSTRSASGSRATTSATTLTPEQFRKASAPSVVGITRTTRMNTQEESLYPPAPKGEIIKRLETLEKQRSTSIEDGGQHSSGQDAEFGRREKIVADRQAMLRNSEVVCPYCCCTLSGADVMDDSKWRNHLKHDLEAYVCLFEECATEMVLYSHSEEWLNHLREHKVRWRCTAKAHGILIFEDQADYLSHIRNKHKGSESQLRYLTERGSQPSGPLFITCPLCSAEAAKLNIPVEDHIASHLRYLALQSLPFVEYNAQVSGEDGSLQSSDGEIGSRSTFDDDFDGDLSFDLAEEPRKSLDSDHDEEPSFAPDPRLKPTITFVEGYEELFETSQLSSSTNSMIETKTEQVDIDRTVDAFDEAAQSYSSSPTASLDMRSRDSAKDEAIARLEKLMIEDRAERFAREETNSRLRRAIAEGDTASETRKPSATRSQKGAGNEASDIPHRKRSTVEFRDAVGRRLSFPFDACRTWEVEKFNPIRRFFADRNRFRALKVS</sequence>
<feature type="region of interest" description="Disordered" evidence="1">
    <location>
        <begin position="633"/>
        <end position="666"/>
    </location>
</feature>
<evidence type="ECO:0000259" key="2">
    <source>
        <dbReference type="Pfam" id="PF22893"/>
    </source>
</evidence>
<dbReference type="GeneID" id="30972466"/>
<dbReference type="AlphaFoldDB" id="A0A1L9WFF5"/>
<dbReference type="RefSeq" id="XP_020051251.1">
    <property type="nucleotide sequence ID" value="XM_020198652.1"/>
</dbReference>
<dbReference type="OMA" id="TLRWRCK"/>
<dbReference type="STRING" id="690307.A0A1L9WFF5"/>
<dbReference type="Pfam" id="PF22893">
    <property type="entry name" value="ULD_2"/>
    <property type="match status" value="1"/>
</dbReference>
<feature type="compositionally biased region" description="Low complexity" evidence="1">
    <location>
        <begin position="226"/>
        <end position="240"/>
    </location>
</feature>
<feature type="region of interest" description="Disordered" evidence="1">
    <location>
        <begin position="192"/>
        <end position="273"/>
    </location>
</feature>
<keyword evidence="4" id="KW-1185">Reference proteome</keyword>
<evidence type="ECO:0000256" key="1">
    <source>
        <dbReference type="SAM" id="MobiDB-lite"/>
    </source>
</evidence>
<dbReference type="VEuPathDB" id="FungiDB:ASPACDRAFT_1892112"/>
<evidence type="ECO:0000313" key="4">
    <source>
        <dbReference type="Proteomes" id="UP000184546"/>
    </source>
</evidence>
<feature type="region of interest" description="Disordered" evidence="1">
    <location>
        <begin position="481"/>
        <end position="536"/>
    </location>
</feature>
<reference evidence="4" key="1">
    <citation type="journal article" date="2017" name="Genome Biol.">
        <title>Comparative genomics reveals high biological diversity and specific adaptations in the industrially and medically important fungal genus Aspergillus.</title>
        <authorList>
            <person name="de Vries R.P."/>
            <person name="Riley R."/>
            <person name="Wiebenga A."/>
            <person name="Aguilar-Osorio G."/>
            <person name="Amillis S."/>
            <person name="Uchima C.A."/>
            <person name="Anderluh G."/>
            <person name="Asadollahi M."/>
            <person name="Askin M."/>
            <person name="Barry K."/>
            <person name="Battaglia E."/>
            <person name="Bayram O."/>
            <person name="Benocci T."/>
            <person name="Braus-Stromeyer S.A."/>
            <person name="Caldana C."/>
            <person name="Canovas D."/>
            <person name="Cerqueira G.C."/>
            <person name="Chen F."/>
            <person name="Chen W."/>
            <person name="Choi C."/>
            <person name="Clum A."/>
            <person name="Dos Santos R.A."/>
            <person name="Damasio A.R."/>
            <person name="Diallinas G."/>
            <person name="Emri T."/>
            <person name="Fekete E."/>
            <person name="Flipphi M."/>
            <person name="Freyberg S."/>
            <person name="Gallo A."/>
            <person name="Gournas C."/>
            <person name="Habgood R."/>
            <person name="Hainaut M."/>
            <person name="Harispe M.L."/>
            <person name="Henrissat B."/>
            <person name="Hilden K.S."/>
            <person name="Hope R."/>
            <person name="Hossain A."/>
            <person name="Karabika E."/>
            <person name="Karaffa L."/>
            <person name="Karanyi Z."/>
            <person name="Krasevec N."/>
            <person name="Kuo A."/>
            <person name="Kusch H."/>
            <person name="LaButti K."/>
            <person name="Lagendijk E.L."/>
            <person name="Lapidus A."/>
            <person name="Levasseur A."/>
            <person name="Lindquist E."/>
            <person name="Lipzen A."/>
            <person name="Logrieco A.F."/>
            <person name="MacCabe A."/>
            <person name="Maekelae M.R."/>
            <person name="Malavazi I."/>
            <person name="Melin P."/>
            <person name="Meyer V."/>
            <person name="Mielnichuk N."/>
            <person name="Miskei M."/>
            <person name="Molnar A.P."/>
            <person name="Mule G."/>
            <person name="Ngan C.Y."/>
            <person name="Orejas M."/>
            <person name="Orosz E."/>
            <person name="Ouedraogo J.P."/>
            <person name="Overkamp K.M."/>
            <person name="Park H.-S."/>
            <person name="Perrone G."/>
            <person name="Piumi F."/>
            <person name="Punt P.J."/>
            <person name="Ram A.F."/>
            <person name="Ramon A."/>
            <person name="Rauscher S."/>
            <person name="Record E."/>
            <person name="Riano-Pachon D.M."/>
            <person name="Robert V."/>
            <person name="Roehrig J."/>
            <person name="Ruller R."/>
            <person name="Salamov A."/>
            <person name="Salih N.S."/>
            <person name="Samson R.A."/>
            <person name="Sandor E."/>
            <person name="Sanguinetti M."/>
            <person name="Schuetze T."/>
            <person name="Sepcic K."/>
            <person name="Shelest E."/>
            <person name="Sherlock G."/>
            <person name="Sophianopoulou V."/>
            <person name="Squina F.M."/>
            <person name="Sun H."/>
            <person name="Susca A."/>
            <person name="Todd R.B."/>
            <person name="Tsang A."/>
            <person name="Unkles S.E."/>
            <person name="van de Wiele N."/>
            <person name="van Rossen-Uffink D."/>
            <person name="Oliveira J.V."/>
            <person name="Vesth T.C."/>
            <person name="Visser J."/>
            <person name="Yu J.-H."/>
            <person name="Zhou M."/>
            <person name="Andersen M.R."/>
            <person name="Archer D.B."/>
            <person name="Baker S.E."/>
            <person name="Benoit I."/>
            <person name="Brakhage A.A."/>
            <person name="Braus G.H."/>
            <person name="Fischer R."/>
            <person name="Frisvad J.C."/>
            <person name="Goldman G.H."/>
            <person name="Houbraken J."/>
            <person name="Oakley B."/>
            <person name="Pocsi I."/>
            <person name="Scazzocchio C."/>
            <person name="Seiboth B."/>
            <person name="vanKuyk P.A."/>
            <person name="Wortman J."/>
            <person name="Dyer P.S."/>
            <person name="Grigoriev I.V."/>
        </authorList>
    </citation>
    <scope>NUCLEOTIDE SEQUENCE [LARGE SCALE GENOMIC DNA]</scope>
    <source>
        <strain evidence="4">ATCC 16872 / CBS 172.66 / WB 5094</strain>
    </source>
</reference>
<evidence type="ECO:0000313" key="3">
    <source>
        <dbReference type="EMBL" id="OJJ94911.1"/>
    </source>
</evidence>
<protein>
    <recommendedName>
        <fullName evidence="2">Ubiquitin-like domain-containing protein</fullName>
    </recommendedName>
</protein>
<dbReference type="InterPro" id="IPR054464">
    <property type="entry name" value="ULD_fung"/>
</dbReference>
<accession>A0A1L9WFF5</accession>
<dbReference type="OrthoDB" id="20872at2759"/>
<dbReference type="EMBL" id="KV878992">
    <property type="protein sequence ID" value="OJJ94911.1"/>
    <property type="molecule type" value="Genomic_DNA"/>
</dbReference>